<dbReference type="Proteomes" id="UP001155483">
    <property type="component" value="Unassembled WGS sequence"/>
</dbReference>
<evidence type="ECO:0000313" key="2">
    <source>
        <dbReference type="Proteomes" id="UP001155483"/>
    </source>
</evidence>
<gene>
    <name evidence="1" type="ORF">OCK74_16620</name>
</gene>
<dbReference type="RefSeq" id="WP_279298183.1">
    <property type="nucleotide sequence ID" value="NZ_JAOTIF010000015.1"/>
</dbReference>
<name>A0A9X2XWL3_9BACT</name>
<keyword evidence="2" id="KW-1185">Reference proteome</keyword>
<organism evidence="1 2">
    <name type="scientific">Paraflavisolibacter caeni</name>
    <dbReference type="NCBI Taxonomy" id="2982496"/>
    <lineage>
        <taxon>Bacteria</taxon>
        <taxon>Pseudomonadati</taxon>
        <taxon>Bacteroidota</taxon>
        <taxon>Chitinophagia</taxon>
        <taxon>Chitinophagales</taxon>
        <taxon>Chitinophagaceae</taxon>
        <taxon>Paraflavisolibacter</taxon>
    </lineage>
</organism>
<evidence type="ECO:0000313" key="1">
    <source>
        <dbReference type="EMBL" id="MCU7550744.1"/>
    </source>
</evidence>
<protein>
    <submittedName>
        <fullName evidence="1">Uncharacterized protein</fullName>
    </submittedName>
</protein>
<reference evidence="1" key="1">
    <citation type="submission" date="2022-09" db="EMBL/GenBank/DDBJ databases">
        <authorList>
            <person name="Yuan C."/>
            <person name="Ke Z."/>
        </authorList>
    </citation>
    <scope>NUCLEOTIDE SEQUENCE</scope>
    <source>
        <strain evidence="1">LB-8</strain>
    </source>
</reference>
<dbReference type="AlphaFoldDB" id="A0A9X2XWL3"/>
<comment type="caution">
    <text evidence="1">The sequence shown here is derived from an EMBL/GenBank/DDBJ whole genome shotgun (WGS) entry which is preliminary data.</text>
</comment>
<reference evidence="1" key="2">
    <citation type="submission" date="2023-04" db="EMBL/GenBank/DDBJ databases">
        <title>Paracnuella aquatica gen. nov., sp. nov., a member of the family Chitinophagaceae isolated from a hot spring.</title>
        <authorList>
            <person name="Wang C."/>
        </authorList>
    </citation>
    <scope>NUCLEOTIDE SEQUENCE</scope>
    <source>
        <strain evidence="1">LB-8</strain>
    </source>
</reference>
<sequence>MQQLSPKKYIETKARSLPIFKCLVNKDWEESKMADVIVMRRHNNGNITVGIYLVDLLCLGIKDTFYFFNEPEDEVENRYGPEFYQVFTEIDYNLAHNIIYAGHDFAMEYEIQPHREFETTKFILEEDSDDIPLLDISVGSEDGKPHLIVQSGNQYPDVLAKLKRIAGEGNYYYTIGEDFDKEPDEVEMGETDYNAFDEDEEQISLNDIPLGEIDALNVQNVMMVDLMNPEMVKQRTMAEQVIINAECLTRVLPAEITELKPEEENRWDNIWNELLDQAEFPTGMNQEIMDDFYTANDELIEGEEQLGEDVDEEAFSDHLAKVLDAHSTNPMVVASMYETSTALLLEGVEEKAKAYVNELQQQYPYLQISLAMGALLKGTRDARFSNIYNAKTIKEALPQVKQFYSQEVINFWMVKMLVSLEDSDLKDAVQYYLLIRETQANAWLFESVLMKYNDALAEYFKINHIKG</sequence>
<accession>A0A9X2XWL3</accession>
<proteinExistence type="predicted"/>
<dbReference type="EMBL" id="JAOTIF010000015">
    <property type="protein sequence ID" value="MCU7550744.1"/>
    <property type="molecule type" value="Genomic_DNA"/>
</dbReference>